<dbReference type="PROSITE" id="PS51450">
    <property type="entry name" value="LRR"/>
    <property type="match status" value="1"/>
</dbReference>
<comment type="caution">
    <text evidence="3">The sequence shown here is derived from an EMBL/GenBank/DDBJ whole genome shotgun (WGS) entry which is preliminary data.</text>
</comment>
<evidence type="ECO:0000313" key="3">
    <source>
        <dbReference type="EMBL" id="GKT29299.1"/>
    </source>
</evidence>
<feature type="non-terminal residue" evidence="3">
    <location>
        <position position="338"/>
    </location>
</feature>
<evidence type="ECO:0000256" key="1">
    <source>
        <dbReference type="ARBA" id="ARBA00022614"/>
    </source>
</evidence>
<dbReference type="SUPFAM" id="SSF52058">
    <property type="entry name" value="L domain-like"/>
    <property type="match status" value="1"/>
</dbReference>
<organism evidence="3 4">
    <name type="scientific">Aduncisulcus paluster</name>
    <dbReference type="NCBI Taxonomy" id="2918883"/>
    <lineage>
        <taxon>Eukaryota</taxon>
        <taxon>Metamonada</taxon>
        <taxon>Carpediemonas-like organisms</taxon>
        <taxon>Aduncisulcus</taxon>
    </lineage>
</organism>
<name>A0ABQ5KCW0_9EUKA</name>
<keyword evidence="1" id="KW-0433">Leucine-rich repeat</keyword>
<dbReference type="Proteomes" id="UP001057375">
    <property type="component" value="Unassembled WGS sequence"/>
</dbReference>
<evidence type="ECO:0000313" key="4">
    <source>
        <dbReference type="Proteomes" id="UP001057375"/>
    </source>
</evidence>
<proteinExistence type="predicted"/>
<keyword evidence="2" id="KW-0677">Repeat</keyword>
<sequence length="338" mass="37224">ALADLDFIDSLPNLVFLEIVNCYLLDISKLSQVKNTLEHFSISYGEIIYSMSVLSELTNLKYLELSNVTTYAPNLPDLSSLTALKHLDLHALQRDVGWDISWISSLPNLEYLDLCEATIQDFSASLGFQSYDESPCSTLPDMSNLPNLQNLEMECTSLDDSDLQNISQLVNLEILQLELNSAITDISSLSPLSSLKALIISDGYHLLDMSVPSLPSLEYLSLPSSTDTVLPDLSSVPKLRVFSWIENSISDYSNLSTATALQSLNISHCALIDGTQLSSILSSLSGLNDLTISVYNPDSATFDLSLVRSLKYLNVSGTWSDMSEAILPPNVRKLYLYA</sequence>
<dbReference type="InterPro" id="IPR001611">
    <property type="entry name" value="Leu-rich_rpt"/>
</dbReference>
<dbReference type="EMBL" id="BQXS01000788">
    <property type="protein sequence ID" value="GKT29299.1"/>
    <property type="molecule type" value="Genomic_DNA"/>
</dbReference>
<dbReference type="SUPFAM" id="SSF52047">
    <property type="entry name" value="RNI-like"/>
    <property type="match status" value="1"/>
</dbReference>
<dbReference type="InterPro" id="IPR050836">
    <property type="entry name" value="SDS22/Internalin_LRR"/>
</dbReference>
<dbReference type="PANTHER" id="PTHR46652">
    <property type="entry name" value="LEUCINE-RICH REPEAT AND IQ DOMAIN-CONTAINING PROTEIN 1-RELATED"/>
    <property type="match status" value="1"/>
</dbReference>
<gene>
    <name evidence="3" type="ORF">ADUPG1_001137</name>
</gene>
<dbReference type="Gene3D" id="3.80.10.10">
    <property type="entry name" value="Ribonuclease Inhibitor"/>
    <property type="match status" value="3"/>
</dbReference>
<accession>A0ABQ5KCW0</accession>
<protein>
    <submittedName>
        <fullName evidence="3">Leucine-rich repeat domain-containing protein</fullName>
    </submittedName>
</protein>
<keyword evidence="4" id="KW-1185">Reference proteome</keyword>
<evidence type="ECO:0000256" key="2">
    <source>
        <dbReference type="ARBA" id="ARBA00022737"/>
    </source>
</evidence>
<dbReference type="InterPro" id="IPR032675">
    <property type="entry name" value="LRR_dom_sf"/>
</dbReference>
<feature type="non-terminal residue" evidence="3">
    <location>
        <position position="1"/>
    </location>
</feature>
<dbReference type="PANTHER" id="PTHR46652:SF3">
    <property type="entry name" value="LEUCINE-RICH REPEAT-CONTAINING PROTEIN 9"/>
    <property type="match status" value="1"/>
</dbReference>
<reference evidence="3" key="1">
    <citation type="submission" date="2022-03" db="EMBL/GenBank/DDBJ databases">
        <title>Draft genome sequence of Aduncisulcus paluster, a free-living microaerophilic Fornicata.</title>
        <authorList>
            <person name="Yuyama I."/>
            <person name="Kume K."/>
            <person name="Tamura T."/>
            <person name="Inagaki Y."/>
            <person name="Hashimoto T."/>
        </authorList>
    </citation>
    <scope>NUCLEOTIDE SEQUENCE</scope>
    <source>
        <strain evidence="3">NY0171</strain>
    </source>
</reference>